<proteinExistence type="predicted"/>
<dbReference type="EMBL" id="DAEPXK010000065">
    <property type="protein sequence ID" value="HBH1544200.1"/>
    <property type="molecule type" value="Genomic_DNA"/>
</dbReference>
<organism evidence="3 4">
    <name type="scientific">Clostridioides difficile</name>
    <name type="common">Peptoclostridium difficile</name>
    <dbReference type="NCBI Taxonomy" id="1496"/>
    <lineage>
        <taxon>Bacteria</taxon>
        <taxon>Bacillati</taxon>
        <taxon>Bacillota</taxon>
        <taxon>Clostridia</taxon>
        <taxon>Peptostreptococcales</taxon>
        <taxon>Peptostreptococcaceae</taxon>
        <taxon>Clostridioides</taxon>
    </lineage>
</organism>
<evidence type="ECO:0000256" key="1">
    <source>
        <dbReference type="SAM" id="Phobius"/>
    </source>
</evidence>
<feature type="transmembrane region" description="Helical" evidence="1">
    <location>
        <begin position="111"/>
        <end position="132"/>
    </location>
</feature>
<feature type="transmembrane region" description="Helical" evidence="1">
    <location>
        <begin position="138"/>
        <end position="155"/>
    </location>
</feature>
<dbReference type="AlphaFoldDB" id="A0AAN6A7I4"/>
<evidence type="ECO:0000259" key="2">
    <source>
        <dbReference type="Pfam" id="PF13475"/>
    </source>
</evidence>
<keyword evidence="1" id="KW-0472">Membrane</keyword>
<name>A0AAN6A7I4_CLODI</name>
<protein>
    <submittedName>
        <fullName evidence="3">DUF4116 domain-containing protein</fullName>
    </submittedName>
</protein>
<dbReference type="Proteomes" id="UP000878956">
    <property type="component" value="Unassembled WGS sequence"/>
</dbReference>
<accession>A0AAN6A7I4</accession>
<gene>
    <name evidence="3" type="ORF">KRM00_003744</name>
</gene>
<reference evidence="3" key="1">
    <citation type="journal article" date="2018" name="Genome Biol.">
        <title>SKESA: strategic k-mer extension for scrupulous assemblies.</title>
        <authorList>
            <person name="Souvorov A."/>
            <person name="Agarwala R."/>
            <person name="Lipman D.J."/>
        </authorList>
    </citation>
    <scope>NUCLEOTIDE SEQUENCE</scope>
    <source>
        <strain evidence="3">HN1000</strain>
    </source>
</reference>
<comment type="caution">
    <text evidence="3">The sequence shown here is derived from an EMBL/GenBank/DDBJ whole genome shotgun (WGS) entry which is preliminary data.</text>
</comment>
<keyword evidence="1" id="KW-0812">Transmembrane</keyword>
<dbReference type="Pfam" id="PF13475">
    <property type="entry name" value="DUF4116"/>
    <property type="match status" value="1"/>
</dbReference>
<keyword evidence="1" id="KW-1133">Transmembrane helix</keyword>
<evidence type="ECO:0000313" key="4">
    <source>
        <dbReference type="Proteomes" id="UP000878956"/>
    </source>
</evidence>
<feature type="domain" description="DUF4116" evidence="2">
    <location>
        <begin position="57"/>
        <end position="95"/>
    </location>
</feature>
<sequence length="162" mass="19278">MKGIDLDCTKRYPWELEFADKQTYEMCVEALRRDGMLLENIRWDELSLSEKQIFNLYIIAVRQNGLALEFIENQNDEICMEALKQNELAIKYVKDKKKYEKILRFEYVKDLIAIILCIIILVIIFISIFIYIYFLCGLVRTIILLFSCLFVFNCMRLSTSLK</sequence>
<reference evidence="3" key="2">
    <citation type="submission" date="2021-06" db="EMBL/GenBank/DDBJ databases">
        <authorList>
            <consortium name="NCBI Pathogen Detection Project"/>
        </authorList>
    </citation>
    <scope>NUCLEOTIDE SEQUENCE</scope>
    <source>
        <strain evidence="3">HN1000</strain>
    </source>
</reference>
<evidence type="ECO:0000313" key="3">
    <source>
        <dbReference type="EMBL" id="HBH1544200.1"/>
    </source>
</evidence>
<dbReference type="InterPro" id="IPR025197">
    <property type="entry name" value="DUF4116"/>
</dbReference>